<dbReference type="EMBL" id="SMKQ01000008">
    <property type="protein sequence ID" value="TDD54545.1"/>
    <property type="molecule type" value="Genomic_DNA"/>
</dbReference>
<comment type="similarity">
    <text evidence="2 11">Belongs to the WhiB family.</text>
</comment>
<dbReference type="Pfam" id="PF02467">
    <property type="entry name" value="Whib"/>
    <property type="match status" value="1"/>
</dbReference>
<organism evidence="14 15">
    <name type="scientific">Nonomuraea terrae</name>
    <dbReference type="NCBI Taxonomy" id="2530383"/>
    <lineage>
        <taxon>Bacteria</taxon>
        <taxon>Bacillati</taxon>
        <taxon>Actinomycetota</taxon>
        <taxon>Actinomycetes</taxon>
        <taxon>Streptosporangiales</taxon>
        <taxon>Streptosporangiaceae</taxon>
        <taxon>Nonomuraea</taxon>
    </lineage>
</organism>
<keyword evidence="3 11" id="KW-0004">4Fe-4S</keyword>
<evidence type="ECO:0000256" key="10">
    <source>
        <dbReference type="ARBA" id="ARBA00023163"/>
    </source>
</evidence>
<feature type="region of interest" description="Disordered" evidence="12">
    <location>
        <begin position="118"/>
        <end position="138"/>
    </location>
</feature>
<feature type="binding site" evidence="11">
    <location>
        <position position="50"/>
    </location>
    <ligand>
        <name>[4Fe-4S] cluster</name>
        <dbReference type="ChEBI" id="CHEBI:49883"/>
    </ligand>
</feature>
<dbReference type="PANTHER" id="PTHR38839">
    <property type="entry name" value="TRANSCRIPTIONAL REGULATOR WHID-RELATED"/>
    <property type="match status" value="1"/>
</dbReference>
<sequence>MRRRRPVATPNWNWTERAACRGADLLLFFGRPGERIDERQAREARATAICGRCPVQQTCLQGAFERNEGAGVWGGLGEDERRSRRRAWQRRTSYERRADTAETEPVTAKWCPACTETKPAGDFPKDRRQSDGLNRYCKPCTNEANREVRARQRQQKEAVA</sequence>
<keyword evidence="9 11" id="KW-1015">Disulfide bond</keyword>
<comment type="function">
    <text evidence="11">Acts as a transcriptional regulator. Probably redox-responsive. The apo- but not holo-form probably binds DNA.</text>
</comment>
<dbReference type="HAMAP" id="MF_01479">
    <property type="entry name" value="WhiB"/>
    <property type="match status" value="1"/>
</dbReference>
<evidence type="ECO:0000259" key="13">
    <source>
        <dbReference type="PROSITE" id="PS51674"/>
    </source>
</evidence>
<evidence type="ECO:0000256" key="1">
    <source>
        <dbReference type="ARBA" id="ARBA00004496"/>
    </source>
</evidence>
<evidence type="ECO:0000256" key="3">
    <source>
        <dbReference type="ARBA" id="ARBA00022485"/>
    </source>
</evidence>
<dbReference type="InterPro" id="IPR034768">
    <property type="entry name" value="4FE4S_WBL"/>
</dbReference>
<keyword evidence="10 11" id="KW-0804">Transcription</keyword>
<evidence type="ECO:0000256" key="8">
    <source>
        <dbReference type="ARBA" id="ARBA00023125"/>
    </source>
</evidence>
<proteinExistence type="inferred from homology"/>
<dbReference type="GO" id="GO:0003677">
    <property type="term" value="F:DNA binding"/>
    <property type="evidence" value="ECO:0007669"/>
    <property type="project" value="UniProtKB-UniRule"/>
</dbReference>
<feature type="binding site" evidence="11">
    <location>
        <position position="53"/>
    </location>
    <ligand>
        <name>[4Fe-4S] cluster</name>
        <dbReference type="ChEBI" id="CHEBI:49883"/>
    </ligand>
</feature>
<evidence type="ECO:0000256" key="12">
    <source>
        <dbReference type="SAM" id="MobiDB-lite"/>
    </source>
</evidence>
<dbReference type="GO" id="GO:0047134">
    <property type="term" value="F:protein-disulfide reductase [NAD(P)H] activity"/>
    <property type="evidence" value="ECO:0007669"/>
    <property type="project" value="TreeGrafter"/>
</dbReference>
<keyword evidence="15" id="KW-1185">Reference proteome</keyword>
<comment type="cofactor">
    <cofactor evidence="11">
        <name>[4Fe-4S] cluster</name>
        <dbReference type="ChEBI" id="CHEBI:49883"/>
    </cofactor>
    <text evidence="11">Binds 1 [4Fe-4S] cluster per subunit. Following nitrosylation of the [4Fe-4S] cluster binds 1 [4Fe-8(NO)] cluster per subunit.</text>
</comment>
<evidence type="ECO:0000256" key="11">
    <source>
        <dbReference type="HAMAP-Rule" id="MF_01479"/>
    </source>
</evidence>
<evidence type="ECO:0000256" key="7">
    <source>
        <dbReference type="ARBA" id="ARBA00023015"/>
    </source>
</evidence>
<comment type="PTM">
    <text evidence="11">The Fe-S cluster can be nitrosylated by nitric oxide (NO).</text>
</comment>
<keyword evidence="5 11" id="KW-0408">Iron</keyword>
<gene>
    <name evidence="11" type="primary">whiB</name>
    <name evidence="14" type="ORF">E1286_04970</name>
</gene>
<dbReference type="GO" id="GO:0035731">
    <property type="term" value="F:dinitrosyl-iron complex binding"/>
    <property type="evidence" value="ECO:0007669"/>
    <property type="project" value="UniProtKB-UniRule"/>
</dbReference>
<dbReference type="GO" id="GO:0005737">
    <property type="term" value="C:cytoplasm"/>
    <property type="evidence" value="ECO:0007669"/>
    <property type="project" value="UniProtKB-SubCell"/>
</dbReference>
<evidence type="ECO:0000256" key="4">
    <source>
        <dbReference type="ARBA" id="ARBA00022723"/>
    </source>
</evidence>
<comment type="caution">
    <text evidence="14">The sequence shown here is derived from an EMBL/GenBank/DDBJ whole genome shotgun (WGS) entry which is preliminary data.</text>
</comment>
<evidence type="ECO:0000313" key="15">
    <source>
        <dbReference type="Proteomes" id="UP000295302"/>
    </source>
</evidence>
<dbReference type="Proteomes" id="UP000295302">
    <property type="component" value="Unassembled WGS sequence"/>
</dbReference>
<dbReference type="GO" id="GO:0045892">
    <property type="term" value="P:negative regulation of DNA-templated transcription"/>
    <property type="evidence" value="ECO:0007669"/>
    <property type="project" value="TreeGrafter"/>
</dbReference>
<name>A0A4R4Z8N9_9ACTN</name>
<keyword evidence="7 11" id="KW-0805">Transcription regulation</keyword>
<evidence type="ECO:0000256" key="2">
    <source>
        <dbReference type="ARBA" id="ARBA00006597"/>
    </source>
</evidence>
<evidence type="ECO:0000256" key="6">
    <source>
        <dbReference type="ARBA" id="ARBA00023014"/>
    </source>
</evidence>
<dbReference type="AlphaFoldDB" id="A0A4R4Z8N9"/>
<dbReference type="GO" id="GO:0051539">
    <property type="term" value="F:4 iron, 4 sulfur cluster binding"/>
    <property type="evidence" value="ECO:0007669"/>
    <property type="project" value="UniProtKB-UniRule"/>
</dbReference>
<accession>A0A4R4Z8N9</accession>
<dbReference type="InterPro" id="IPR003482">
    <property type="entry name" value="Whib"/>
</dbReference>
<dbReference type="PROSITE" id="PS51674">
    <property type="entry name" value="4FE4S_WBL"/>
    <property type="match status" value="1"/>
</dbReference>
<reference evidence="14 15" key="1">
    <citation type="submission" date="2019-03" db="EMBL/GenBank/DDBJ databases">
        <title>Draft genome sequences of novel Actinobacteria.</title>
        <authorList>
            <person name="Sahin N."/>
            <person name="Ay H."/>
            <person name="Saygin H."/>
        </authorList>
    </citation>
    <scope>NUCLEOTIDE SEQUENCE [LARGE SCALE GENOMIC DNA]</scope>
    <source>
        <strain evidence="14 15">CH32</strain>
    </source>
</reference>
<keyword evidence="11" id="KW-0963">Cytoplasm</keyword>
<feature type="binding site" evidence="11">
    <location>
        <position position="20"/>
    </location>
    <ligand>
        <name>[4Fe-4S] cluster</name>
        <dbReference type="ChEBI" id="CHEBI:49883"/>
    </ligand>
</feature>
<feature type="binding site" evidence="11">
    <location>
        <position position="59"/>
    </location>
    <ligand>
        <name>[4Fe-4S] cluster</name>
        <dbReference type="ChEBI" id="CHEBI:49883"/>
    </ligand>
</feature>
<dbReference type="GO" id="GO:0046872">
    <property type="term" value="F:metal ion binding"/>
    <property type="evidence" value="ECO:0007669"/>
    <property type="project" value="UniProtKB-KW"/>
</dbReference>
<comment type="subcellular location">
    <subcellularLocation>
        <location evidence="1 11">Cytoplasm</location>
    </subcellularLocation>
</comment>
<comment type="PTM">
    <text evidence="11">Upon Fe-S cluster removal intramolecular disulfide bonds are formed.</text>
</comment>
<protein>
    <recommendedName>
        <fullName evidence="11">Transcriptional regulator WhiB</fullName>
    </recommendedName>
</protein>
<evidence type="ECO:0000256" key="9">
    <source>
        <dbReference type="ARBA" id="ARBA00023157"/>
    </source>
</evidence>
<keyword evidence="4 11" id="KW-0479">Metal-binding</keyword>
<feature type="domain" description="4Fe-4S Wbl-type" evidence="13">
    <location>
        <begin position="19"/>
        <end position="83"/>
    </location>
</feature>
<dbReference type="GO" id="GO:0045454">
    <property type="term" value="P:cell redox homeostasis"/>
    <property type="evidence" value="ECO:0007669"/>
    <property type="project" value="TreeGrafter"/>
</dbReference>
<evidence type="ECO:0000313" key="14">
    <source>
        <dbReference type="EMBL" id="TDD54545.1"/>
    </source>
</evidence>
<keyword evidence="8 11" id="KW-0238">DNA-binding</keyword>
<feature type="region of interest" description="Disordered" evidence="12">
    <location>
        <begin position="73"/>
        <end position="102"/>
    </location>
</feature>
<dbReference type="OrthoDB" id="4954884at2"/>
<evidence type="ECO:0000256" key="5">
    <source>
        <dbReference type="ARBA" id="ARBA00023004"/>
    </source>
</evidence>
<keyword evidence="6 11" id="KW-0411">Iron-sulfur</keyword>